<reference evidence="10 11" key="1">
    <citation type="submission" date="2024-02" db="EMBL/GenBank/DDBJ databases">
        <title>Whole genome sequencing of Parabacteroides sp. AD58.</title>
        <authorList>
            <person name="Chaplin A.V."/>
            <person name="Pikina A.P."/>
            <person name="Sokolova S.R."/>
            <person name="Korostin D.O."/>
            <person name="Efimov B.A."/>
        </authorList>
    </citation>
    <scope>NUCLEOTIDE SEQUENCE [LARGE SCALE GENOMIC DNA]</scope>
    <source>
        <strain evidence="10 11">AD58</strain>
    </source>
</reference>
<dbReference type="PANTHER" id="PTHR11629:SF63">
    <property type="entry name" value="V-TYPE PROTON ATPASE SUBUNIT A"/>
    <property type="match status" value="1"/>
</dbReference>
<organism evidence="10 11">
    <name type="scientific">Parabacteroides absconsus</name>
    <dbReference type="NCBI Taxonomy" id="2951805"/>
    <lineage>
        <taxon>Bacteria</taxon>
        <taxon>Pseudomonadati</taxon>
        <taxon>Bacteroidota</taxon>
        <taxon>Bacteroidia</taxon>
        <taxon>Bacteroidales</taxon>
        <taxon>Tannerellaceae</taxon>
        <taxon>Parabacteroides</taxon>
    </lineage>
</organism>
<feature type="transmembrane region" description="Helical" evidence="9">
    <location>
        <begin position="411"/>
        <end position="431"/>
    </location>
</feature>
<dbReference type="Proteomes" id="UP001320603">
    <property type="component" value="Chromosome"/>
</dbReference>
<evidence type="ECO:0000256" key="6">
    <source>
        <dbReference type="ARBA" id="ARBA00023065"/>
    </source>
</evidence>
<evidence type="ECO:0000313" key="11">
    <source>
        <dbReference type="Proteomes" id="UP001320603"/>
    </source>
</evidence>
<evidence type="ECO:0000256" key="2">
    <source>
        <dbReference type="ARBA" id="ARBA00009904"/>
    </source>
</evidence>
<sequence length="617" mass="69126">MIVKMNKLTFLIYHKEYEAFLEKLRALGVVHVEIRQSGEVDESLQKLLQKHTSYKTLQKEMTSWAHQADEQDKKVTAAQESIEETLEGYNDKQQSIQLLTQQIPALEREIAQLEVWGEFDWNLIDKLKDNGWIIQFFNCPDKSFDEKWQDEYHAQVITRKGGQCYFITVNPAPVELEAEAVRLPKHKLSELINQQQELNKDLEEAKRQLTRFCVVHLPVVEAAIDQLQGDIELLEVKLGGEKMADGSVVLLEGWVPVDNTEEVRNMLEANGIYYEIRPAEKEDNAPIKLKNNFVTHLFEVLTKMYGLPDYGEFDPTPMLAPFYALFFGLCVGDAGYGLLLVALGFYLKKKVGQSMQGIMNLLITLGAATTIVGALVGTFFGVELVKLDLPEWIKNVMITGKYGDTGYDKTMIFALMVGMFHICFAMVVKAVCATARYGFKNALSAWGWLLFVGGSVTIGTLNYLGVITMDAFKTAFIVISAISAIGIYLLNNIRRNVFINVGAGLWDTYNMATGLMGDLLSYLRLYALGLAGGMLGGVFNNLGLQLHDSMADVLWGIPGWICFGLIFVFGHGLNIALSCLSGYVHSIRLTFVEYFKNSGYEGKGSAYKPFSSVHDKE</sequence>
<dbReference type="InterPro" id="IPR002490">
    <property type="entry name" value="V-ATPase_116kDa_su"/>
</dbReference>
<evidence type="ECO:0000256" key="1">
    <source>
        <dbReference type="ARBA" id="ARBA00004141"/>
    </source>
</evidence>
<dbReference type="EMBL" id="CP146284">
    <property type="protein sequence ID" value="WWV67029.1"/>
    <property type="molecule type" value="Genomic_DNA"/>
</dbReference>
<keyword evidence="11" id="KW-1185">Reference proteome</keyword>
<evidence type="ECO:0000313" key="10">
    <source>
        <dbReference type="EMBL" id="WWV67029.1"/>
    </source>
</evidence>
<gene>
    <name evidence="10" type="ORF">NEE14_003290</name>
</gene>
<dbReference type="PANTHER" id="PTHR11629">
    <property type="entry name" value="VACUOLAR PROTON ATPASES"/>
    <property type="match status" value="1"/>
</dbReference>
<keyword evidence="7 9" id="KW-0472">Membrane</keyword>
<feature type="transmembrane region" description="Helical" evidence="9">
    <location>
        <begin position="359"/>
        <end position="382"/>
    </location>
</feature>
<feature type="transmembrane region" description="Helical" evidence="9">
    <location>
        <begin position="471"/>
        <end position="490"/>
    </location>
</feature>
<keyword evidence="3" id="KW-0813">Transport</keyword>
<protein>
    <submittedName>
        <fullName evidence="10">V-type ATPase 116kDa subunit family protein</fullName>
    </submittedName>
</protein>
<feature type="transmembrane region" description="Helical" evidence="9">
    <location>
        <begin position="555"/>
        <end position="580"/>
    </location>
</feature>
<feature type="transmembrane region" description="Helical" evidence="9">
    <location>
        <begin position="443"/>
        <end position="465"/>
    </location>
</feature>
<dbReference type="RefSeq" id="WP_338578779.1">
    <property type="nucleotide sequence ID" value="NZ_CP146284.1"/>
</dbReference>
<evidence type="ECO:0000256" key="7">
    <source>
        <dbReference type="ARBA" id="ARBA00023136"/>
    </source>
</evidence>
<evidence type="ECO:0000256" key="3">
    <source>
        <dbReference type="ARBA" id="ARBA00022448"/>
    </source>
</evidence>
<feature type="transmembrane region" description="Helical" evidence="9">
    <location>
        <begin position="322"/>
        <end position="347"/>
    </location>
</feature>
<keyword evidence="8" id="KW-0175">Coiled coil</keyword>
<evidence type="ECO:0000256" key="9">
    <source>
        <dbReference type="SAM" id="Phobius"/>
    </source>
</evidence>
<comment type="subcellular location">
    <subcellularLocation>
        <location evidence="1">Membrane</location>
        <topology evidence="1">Multi-pass membrane protein</topology>
    </subcellularLocation>
</comment>
<evidence type="ECO:0000256" key="8">
    <source>
        <dbReference type="SAM" id="Coils"/>
    </source>
</evidence>
<evidence type="ECO:0000256" key="5">
    <source>
        <dbReference type="ARBA" id="ARBA00022989"/>
    </source>
</evidence>
<comment type="similarity">
    <text evidence="2">Belongs to the V-ATPase 116 kDa subunit family.</text>
</comment>
<feature type="coiled-coil region" evidence="8">
    <location>
        <begin position="185"/>
        <end position="212"/>
    </location>
</feature>
<evidence type="ECO:0000256" key="4">
    <source>
        <dbReference type="ARBA" id="ARBA00022692"/>
    </source>
</evidence>
<dbReference type="Pfam" id="PF01496">
    <property type="entry name" value="V_ATPase_I"/>
    <property type="match status" value="2"/>
</dbReference>
<proteinExistence type="inferred from homology"/>
<name>A0ABZ2IS50_9BACT</name>
<feature type="transmembrane region" description="Helical" evidence="9">
    <location>
        <begin position="525"/>
        <end position="543"/>
    </location>
</feature>
<keyword evidence="5 9" id="KW-1133">Transmembrane helix</keyword>
<keyword evidence="6" id="KW-0406">Ion transport</keyword>
<keyword evidence="4 9" id="KW-0812">Transmembrane</keyword>
<accession>A0ABZ2IS50</accession>